<keyword evidence="2" id="KW-1185">Reference proteome</keyword>
<evidence type="ECO:0000313" key="2">
    <source>
        <dbReference type="Proteomes" id="UP001189429"/>
    </source>
</evidence>
<gene>
    <name evidence="1" type="ORF">PCOR1329_LOCUS12798</name>
</gene>
<accession>A0ABN9QKP7</accession>
<comment type="caution">
    <text evidence="1">The sequence shown here is derived from an EMBL/GenBank/DDBJ whole genome shotgun (WGS) entry which is preliminary data.</text>
</comment>
<dbReference type="InterPro" id="IPR037238">
    <property type="entry name" value="YbiA-like_sf"/>
</dbReference>
<dbReference type="Proteomes" id="UP001189429">
    <property type="component" value="Unassembled WGS sequence"/>
</dbReference>
<dbReference type="SUPFAM" id="SSF143990">
    <property type="entry name" value="YbiA-like"/>
    <property type="match status" value="1"/>
</dbReference>
<sequence>MRIGYACLALARSHLTRSQASMGKRGSAMAASAAAGAPPKRVCGMKFKDVITFFFRKADFRELSNFAPIPVTIRGFTYPTGEHCFHAGKYPSRNARRGRGAASRLPLHPSHFVLHFPMRAECAVADLHAASRTSDAGRAAELRERAKAFRKTGSVAADGLSAKRAGGKGKSGMALVPEELEGWLEAAEVLQREICLAKVAQPEVQGCLARSGSAYILHQDNRAVAGTPWGGKVKDLSKLLKAGRGIGSEDVVGENRLGHIWMDIFADVRNGLPNARSQEVAARA</sequence>
<organism evidence="1 2">
    <name type="scientific">Prorocentrum cordatum</name>
    <dbReference type="NCBI Taxonomy" id="2364126"/>
    <lineage>
        <taxon>Eukaryota</taxon>
        <taxon>Sar</taxon>
        <taxon>Alveolata</taxon>
        <taxon>Dinophyceae</taxon>
        <taxon>Prorocentrales</taxon>
        <taxon>Prorocentraceae</taxon>
        <taxon>Prorocentrum</taxon>
    </lineage>
</organism>
<dbReference type="Gene3D" id="1.10.357.40">
    <property type="entry name" value="YbiA-like"/>
    <property type="match status" value="1"/>
</dbReference>
<proteinExistence type="predicted"/>
<name>A0ABN9QKP7_9DINO</name>
<evidence type="ECO:0000313" key="1">
    <source>
        <dbReference type="EMBL" id="CAK0806642.1"/>
    </source>
</evidence>
<dbReference type="EMBL" id="CAUYUJ010003758">
    <property type="protein sequence ID" value="CAK0806642.1"/>
    <property type="molecule type" value="Genomic_DNA"/>
</dbReference>
<reference evidence="1" key="1">
    <citation type="submission" date="2023-10" db="EMBL/GenBank/DDBJ databases">
        <authorList>
            <person name="Chen Y."/>
            <person name="Shah S."/>
            <person name="Dougan E. K."/>
            <person name="Thang M."/>
            <person name="Chan C."/>
        </authorList>
    </citation>
    <scope>NUCLEOTIDE SEQUENCE [LARGE SCALE GENOMIC DNA]</scope>
</reference>
<protein>
    <submittedName>
        <fullName evidence="1">Uncharacterized protein</fullName>
    </submittedName>
</protein>